<evidence type="ECO:0000256" key="1">
    <source>
        <dbReference type="SAM" id="Coils"/>
    </source>
</evidence>
<accession>A0ABV0KG40</accession>
<dbReference type="Proteomes" id="UP001476950">
    <property type="component" value="Unassembled WGS sequence"/>
</dbReference>
<evidence type="ECO:0000256" key="2">
    <source>
        <dbReference type="SAM" id="MobiDB-lite"/>
    </source>
</evidence>
<name>A0ABV0KG40_9CYAN</name>
<reference evidence="3 4" key="1">
    <citation type="submission" date="2022-04" db="EMBL/GenBank/DDBJ databases">
        <title>Positive selection, recombination, and allopatry shape intraspecific diversity of widespread and dominant cyanobacteria.</title>
        <authorList>
            <person name="Wei J."/>
            <person name="Shu W."/>
            <person name="Hu C."/>
        </authorList>
    </citation>
    <scope>NUCLEOTIDE SEQUENCE [LARGE SCALE GENOMIC DNA]</scope>
    <source>
        <strain evidence="3 4">AS-A4</strain>
    </source>
</reference>
<comment type="caution">
    <text evidence="3">The sequence shown here is derived from an EMBL/GenBank/DDBJ whole genome shotgun (WGS) entry which is preliminary data.</text>
</comment>
<proteinExistence type="predicted"/>
<feature type="compositionally biased region" description="Basic and acidic residues" evidence="2">
    <location>
        <begin position="29"/>
        <end position="38"/>
    </location>
</feature>
<gene>
    <name evidence="3" type="ORF">NDI38_02550</name>
</gene>
<dbReference type="RefSeq" id="WP_190450273.1">
    <property type="nucleotide sequence ID" value="NZ_JAMPLM010000002.1"/>
</dbReference>
<evidence type="ECO:0000313" key="3">
    <source>
        <dbReference type="EMBL" id="MEP1057299.1"/>
    </source>
</evidence>
<evidence type="ECO:0000313" key="4">
    <source>
        <dbReference type="Proteomes" id="UP001476950"/>
    </source>
</evidence>
<protein>
    <submittedName>
        <fullName evidence="3">DUF3086 domain-containing protein</fullName>
    </submittedName>
</protein>
<organism evidence="3 4">
    <name type="scientific">Stenomitos frigidus AS-A4</name>
    <dbReference type="NCBI Taxonomy" id="2933935"/>
    <lineage>
        <taxon>Bacteria</taxon>
        <taxon>Bacillati</taxon>
        <taxon>Cyanobacteriota</taxon>
        <taxon>Cyanophyceae</taxon>
        <taxon>Leptolyngbyales</taxon>
        <taxon>Leptolyngbyaceae</taxon>
        <taxon>Stenomitos</taxon>
    </lineage>
</organism>
<feature type="coiled-coil region" evidence="1">
    <location>
        <begin position="80"/>
        <end position="157"/>
    </location>
</feature>
<dbReference type="EMBL" id="JAMPLM010000002">
    <property type="protein sequence ID" value="MEP1057299.1"/>
    <property type="molecule type" value="Genomic_DNA"/>
</dbReference>
<dbReference type="InterPro" id="IPR021437">
    <property type="entry name" value="DUF3086"/>
</dbReference>
<keyword evidence="1" id="KW-0175">Coiled coil</keyword>
<feature type="region of interest" description="Disordered" evidence="2">
    <location>
        <begin position="1"/>
        <end position="43"/>
    </location>
</feature>
<sequence>MNPDELPTTTGRENYQPEASATFDLAKPIFEETSDRSTSEPLGIQEASAQALLEEEKLPLVERLEVEQAQPSNASAPPTVTEMEQRVADLQRREQTLRREIATLQASQVRLEEETAASQAALGRLVQEGLKELEQRKQALQVSVEQLERRQERVRNEMRTTFAGVSQDLAIRVQSFKDYLVGSLQDLALAAEQLELPQPGTAVKAVDRVAVKESSSQQTTAPQFGEQSFQEQAKKIRNLLDQYRNRPDYYGSAWQLRRTFEPVHADRVSNWFFTQGGRGAVRTMGSRLQNILIASATVSILYTLYGDRLRTLVLAQSPERLGEWRRGLQDCLGITRGEFGPERGVGLFEDPMPLTQKADRLVKDGLLPLIIIDETEDEISLSLLQFPLWLAFAPNPQVPTYSY</sequence>
<dbReference type="Pfam" id="PF11285">
    <property type="entry name" value="DUF3086"/>
    <property type="match status" value="1"/>
</dbReference>
<keyword evidence="4" id="KW-1185">Reference proteome</keyword>
<feature type="compositionally biased region" description="Polar residues" evidence="2">
    <location>
        <begin position="7"/>
        <end position="19"/>
    </location>
</feature>